<dbReference type="RefSeq" id="WP_330597092.1">
    <property type="nucleotide sequence ID" value="NZ_JACRTK010000003.1"/>
</dbReference>
<dbReference type="Gene3D" id="3.30.70.640">
    <property type="entry name" value="Molybdopterin cofactor biosynthesis C (MoaC) domain"/>
    <property type="match status" value="1"/>
</dbReference>
<proteinExistence type="inferred from homology"/>
<dbReference type="InterPro" id="IPR011037">
    <property type="entry name" value="Pyrv_Knase-like_insert_dom_sf"/>
</dbReference>
<evidence type="ECO:0000256" key="2">
    <source>
        <dbReference type="ARBA" id="ARBA00005046"/>
    </source>
</evidence>
<dbReference type="HAMAP" id="MF_01224_B">
    <property type="entry name" value="MoaC_B"/>
    <property type="match status" value="1"/>
</dbReference>
<dbReference type="InterPro" id="IPR023045">
    <property type="entry name" value="MoaC"/>
</dbReference>
<reference evidence="8 9" key="1">
    <citation type="submission" date="2020-08" db="EMBL/GenBank/DDBJ databases">
        <title>Genome public.</title>
        <authorList>
            <person name="Liu C."/>
            <person name="Sun Q."/>
        </authorList>
    </citation>
    <scope>NUCLEOTIDE SEQUENCE [LARGE SCALE GENOMIC DNA]</scope>
    <source>
        <strain evidence="8 9">NSJ-26</strain>
    </source>
</reference>
<gene>
    <name evidence="6 8" type="primary">moaC</name>
    <name evidence="8" type="ORF">H8689_07765</name>
</gene>
<dbReference type="Proteomes" id="UP000601522">
    <property type="component" value="Unassembled WGS sequence"/>
</dbReference>
<organism evidence="8 9">
    <name type="scientific">Wansuia hejianensis</name>
    <dbReference type="NCBI Taxonomy" id="2763667"/>
    <lineage>
        <taxon>Bacteria</taxon>
        <taxon>Bacillati</taxon>
        <taxon>Bacillota</taxon>
        <taxon>Clostridia</taxon>
        <taxon>Lachnospirales</taxon>
        <taxon>Lachnospiraceae</taxon>
        <taxon>Wansuia</taxon>
    </lineage>
</organism>
<comment type="pathway">
    <text evidence="2 6">Cofactor biosynthesis; molybdopterin biosynthesis.</text>
</comment>
<feature type="domain" description="MOSC" evidence="7">
    <location>
        <begin position="175"/>
        <end position="300"/>
    </location>
</feature>
<comment type="subunit">
    <text evidence="6">Homohexamer; trimer of dimers.</text>
</comment>
<protein>
    <recommendedName>
        <fullName evidence="3 6">Cyclic pyranopterin monophosphate synthase</fullName>
        <ecNumber evidence="3 6">4.6.1.17</ecNumber>
    </recommendedName>
    <alternativeName>
        <fullName evidence="6">Molybdenum cofactor biosynthesis protein C</fullName>
    </alternativeName>
</protein>
<feature type="binding site" evidence="6">
    <location>
        <begin position="110"/>
        <end position="111"/>
    </location>
    <ligand>
        <name>substrate</name>
    </ligand>
</feature>
<dbReference type="AlphaFoldDB" id="A0A926F334"/>
<evidence type="ECO:0000256" key="5">
    <source>
        <dbReference type="ARBA" id="ARBA00023239"/>
    </source>
</evidence>
<dbReference type="NCBIfam" id="TIGR00581">
    <property type="entry name" value="moaC"/>
    <property type="match status" value="1"/>
</dbReference>
<evidence type="ECO:0000256" key="6">
    <source>
        <dbReference type="HAMAP-Rule" id="MF_01224"/>
    </source>
</evidence>
<dbReference type="SUPFAM" id="SSF50800">
    <property type="entry name" value="PK beta-barrel domain-like"/>
    <property type="match status" value="1"/>
</dbReference>
<dbReference type="NCBIfam" id="NF006870">
    <property type="entry name" value="PRK09364.1"/>
    <property type="match status" value="1"/>
</dbReference>
<dbReference type="GO" id="GO:0006777">
    <property type="term" value="P:Mo-molybdopterin cofactor biosynthetic process"/>
    <property type="evidence" value="ECO:0007669"/>
    <property type="project" value="UniProtKB-UniRule"/>
</dbReference>
<dbReference type="InterPro" id="IPR052716">
    <property type="entry name" value="MOSC_domain"/>
</dbReference>
<keyword evidence="9" id="KW-1185">Reference proteome</keyword>
<evidence type="ECO:0000259" key="7">
    <source>
        <dbReference type="PROSITE" id="PS51340"/>
    </source>
</evidence>
<comment type="similarity">
    <text evidence="6">Belongs to the MoaC family.</text>
</comment>
<dbReference type="GO" id="GO:0061799">
    <property type="term" value="F:cyclic pyranopterin monophosphate synthase activity"/>
    <property type="evidence" value="ECO:0007669"/>
    <property type="project" value="UniProtKB-UniRule"/>
</dbReference>
<evidence type="ECO:0000256" key="1">
    <source>
        <dbReference type="ARBA" id="ARBA00001637"/>
    </source>
</evidence>
<dbReference type="PANTHER" id="PTHR36930:SF1">
    <property type="entry name" value="MOSC DOMAIN-CONTAINING PROTEIN"/>
    <property type="match status" value="1"/>
</dbReference>
<dbReference type="InterPro" id="IPR036522">
    <property type="entry name" value="MoaC_sf"/>
</dbReference>
<evidence type="ECO:0000256" key="4">
    <source>
        <dbReference type="ARBA" id="ARBA00023150"/>
    </source>
</evidence>
<dbReference type="EC" id="4.6.1.17" evidence="3 6"/>
<sequence length="300" mass="32797">MEFTHFNKNGRAHMVEVGDKEVTKRIATASGKIIMKKKTLDRIKEGQIKKGDVLSVSEIAGIMGAKQTSNLIPMCHNIFLSGANIDFNFIEDGVQVQATVKTEGKTGVEMEALTAVSIACLTIYDMCKAIDKDMIINDIKLIKKSGGKSGDYVRKDIKGKVLSVNISDKKGVIKKPIKEGVFIEEFGLENDAHGGNWHRQVSLLAIESFEKMKDLGIDGLVPGIFAENITTEGIELFSLPIGTRFKIGETIQELTQIGKECHTGCEISKKVGKCVMPKEGIFTKIIKGGVVREGDPIEVI</sequence>
<dbReference type="GO" id="GO:0030151">
    <property type="term" value="F:molybdenum ion binding"/>
    <property type="evidence" value="ECO:0007669"/>
    <property type="project" value="InterPro"/>
</dbReference>
<evidence type="ECO:0000313" key="9">
    <source>
        <dbReference type="Proteomes" id="UP000601522"/>
    </source>
</evidence>
<dbReference type="SUPFAM" id="SSF55040">
    <property type="entry name" value="Molybdenum cofactor biosynthesis protein C, MoaC"/>
    <property type="match status" value="1"/>
</dbReference>
<keyword evidence="4 6" id="KW-0501">Molybdenum cofactor biosynthesis</keyword>
<dbReference type="PROSITE" id="PS51340">
    <property type="entry name" value="MOSC"/>
    <property type="match status" value="1"/>
</dbReference>
<feature type="binding site" evidence="6">
    <location>
        <begin position="74"/>
        <end position="76"/>
    </location>
    <ligand>
        <name>substrate</name>
    </ligand>
</feature>
<dbReference type="InterPro" id="IPR047594">
    <property type="entry name" value="MoaC_bact/euk"/>
</dbReference>
<name>A0A926F334_9FIRM</name>
<dbReference type="GO" id="GO:0030170">
    <property type="term" value="F:pyridoxal phosphate binding"/>
    <property type="evidence" value="ECO:0007669"/>
    <property type="project" value="InterPro"/>
</dbReference>
<comment type="caution">
    <text evidence="8">The sequence shown here is derived from an EMBL/GenBank/DDBJ whole genome shotgun (WGS) entry which is preliminary data.</text>
</comment>
<dbReference type="Gene3D" id="2.40.33.20">
    <property type="entry name" value="PK beta-barrel domain-like"/>
    <property type="match status" value="1"/>
</dbReference>
<dbReference type="InterPro" id="IPR005302">
    <property type="entry name" value="MoCF_Sase_C"/>
</dbReference>
<evidence type="ECO:0000313" key="8">
    <source>
        <dbReference type="EMBL" id="MBC8591009.1"/>
    </source>
</evidence>
<dbReference type="PANTHER" id="PTHR36930">
    <property type="entry name" value="METAL-SULFUR CLUSTER BIOSYNTHESIS PROTEINS YUAD-RELATED"/>
    <property type="match status" value="1"/>
</dbReference>
<dbReference type="InterPro" id="IPR002820">
    <property type="entry name" value="Mopterin_CF_biosynth-C_dom"/>
</dbReference>
<comment type="catalytic activity">
    <reaction evidence="1 6">
        <text>(8S)-3',8-cyclo-7,8-dihydroguanosine 5'-triphosphate = cyclic pyranopterin phosphate + diphosphate</text>
        <dbReference type="Rhea" id="RHEA:49580"/>
        <dbReference type="ChEBI" id="CHEBI:33019"/>
        <dbReference type="ChEBI" id="CHEBI:59648"/>
        <dbReference type="ChEBI" id="CHEBI:131766"/>
        <dbReference type="EC" id="4.6.1.17"/>
    </reaction>
</comment>
<dbReference type="CDD" id="cd01420">
    <property type="entry name" value="MoaC_PE"/>
    <property type="match status" value="1"/>
</dbReference>
<keyword evidence="5 6" id="KW-0456">Lyase</keyword>
<feature type="active site" evidence="6">
    <location>
        <position position="125"/>
    </location>
</feature>
<dbReference type="EMBL" id="JACRTK010000003">
    <property type="protein sequence ID" value="MBC8591009.1"/>
    <property type="molecule type" value="Genomic_DNA"/>
</dbReference>
<evidence type="ECO:0000256" key="3">
    <source>
        <dbReference type="ARBA" id="ARBA00012575"/>
    </source>
</evidence>
<dbReference type="Pfam" id="PF03473">
    <property type="entry name" value="MOSC"/>
    <property type="match status" value="1"/>
</dbReference>
<dbReference type="Pfam" id="PF01967">
    <property type="entry name" value="MoaC"/>
    <property type="match status" value="1"/>
</dbReference>
<comment type="function">
    <text evidence="6">Catalyzes the conversion of (8S)-3',8-cyclo-7,8-dihydroguanosine 5'-triphosphate to cyclic pyranopterin monophosphate (cPMP).</text>
</comment>
<accession>A0A926F334</accession>